<accession>A0A060BZ84</accession>
<sequence>MPGLKSGSYTITVKAVNSSGNEFDEATSDAISVLAHDRTGFAFLDGHVPGAYQSDGTIKENAQILYVTENTKNTLTASIITDSKGTASTFTGLAEYIEWIT</sequence>
<protein>
    <submittedName>
        <fullName evidence="1">CAZy families PL1 protein</fullName>
    </submittedName>
</protein>
<evidence type="ECO:0000313" key="1">
    <source>
        <dbReference type="EMBL" id="AIA87972.1"/>
    </source>
</evidence>
<name>A0A060BZ84_9FLAO</name>
<feature type="non-terminal residue" evidence="1">
    <location>
        <position position="101"/>
    </location>
</feature>
<proteinExistence type="predicted"/>
<reference evidence="1" key="1">
    <citation type="journal article" date="2013" name="Environ. Microbiol.">
        <title>Seasonally variable intestinal metagenomes of the red palm weevil (Rhynchophorus ferrugineus).</title>
        <authorList>
            <person name="Jia S."/>
            <person name="Zhang X."/>
            <person name="Zhang G."/>
            <person name="Yin A."/>
            <person name="Zhang S."/>
            <person name="Li F."/>
            <person name="Wang L."/>
            <person name="Zhao D."/>
            <person name="Yun Q."/>
            <person name="Tala"/>
            <person name="Wang J."/>
            <person name="Sun G."/>
            <person name="Baabdullah M."/>
            <person name="Yu X."/>
            <person name="Hu S."/>
            <person name="Al-Mssallem I.S."/>
            <person name="Yu J."/>
        </authorList>
    </citation>
    <scope>NUCLEOTIDE SEQUENCE</scope>
</reference>
<organism evidence="1">
    <name type="scientific">uncultured Flavobacterium sp</name>
    <dbReference type="NCBI Taxonomy" id="165435"/>
    <lineage>
        <taxon>Bacteria</taxon>
        <taxon>Pseudomonadati</taxon>
        <taxon>Bacteroidota</taxon>
        <taxon>Flavobacteriia</taxon>
        <taxon>Flavobacteriales</taxon>
        <taxon>Flavobacteriaceae</taxon>
        <taxon>Flavobacterium</taxon>
        <taxon>environmental samples</taxon>
    </lineage>
</organism>
<dbReference type="EMBL" id="KF120694">
    <property type="protein sequence ID" value="AIA87972.1"/>
    <property type="molecule type" value="Genomic_DNA"/>
</dbReference>
<dbReference type="AlphaFoldDB" id="A0A060BZ84"/>